<feature type="compositionally biased region" description="Low complexity" evidence="2">
    <location>
        <begin position="1"/>
        <end position="19"/>
    </location>
</feature>
<feature type="region of interest" description="Disordered" evidence="2">
    <location>
        <begin position="1"/>
        <end position="49"/>
    </location>
</feature>
<dbReference type="Pfam" id="PF14816">
    <property type="entry name" value="CANIN"/>
    <property type="match status" value="2"/>
</dbReference>
<reference evidence="4" key="1">
    <citation type="submission" date="2025-08" db="UniProtKB">
        <authorList>
            <consortium name="Ensembl"/>
        </authorList>
    </citation>
    <scope>IDENTIFICATION</scope>
</reference>
<name>A0A8C3JZN8_9CHAR</name>
<feature type="compositionally biased region" description="Pro residues" evidence="2">
    <location>
        <begin position="35"/>
        <end position="49"/>
    </location>
</feature>
<dbReference type="InterPro" id="IPR044276">
    <property type="entry name" value="CANIN_dom"/>
</dbReference>
<dbReference type="InterPro" id="IPR026161">
    <property type="entry name" value="FAM178"/>
</dbReference>
<feature type="domain" description="Coiled-coil SMC6 And NSE5 INteracting (CANIN)" evidence="3">
    <location>
        <begin position="344"/>
        <end position="436"/>
    </location>
</feature>
<dbReference type="Proteomes" id="UP000694419">
    <property type="component" value="Unplaced"/>
</dbReference>
<dbReference type="PANTHER" id="PTHR16046">
    <property type="entry name" value="SMC5-SMC6 COMPLEX LOCALIZATION FACTOR 2"/>
    <property type="match status" value="1"/>
</dbReference>
<sequence>MASRPVSSATSSSVPSNTSGWAAPSPRRPLACWSPGPPPPRPLTALPGPPNAHGVPAGCEVSAALPRGVGVRGAVTLLLAPRCPKGDPSHPCVVLMAFPCAPKRPPCSQDPPHDPWSPLCCPHSPHAPRGPLLTPVLSPRPSPCPKGAPNHPCLVPHSSLAPQREPWITGSHASHAPARGGGGAARCPLPTRCHPFLPPRDFLARHTMTPRFIPAVHPGEPVFCAHPAPVPTLDTRGLKPQSVLEGFFLCNSPACQAAFVRDGGLSLLYRCVPTCPLPVLRWLFQALWEIWLSAGGECGAGVGLPGRGVPPQPPARPHRPPSPPGEPWCPTVREISGAFTRLGFLALCVVTQPSRYPDGARLALVTLLCFLGLDRALRCHPLPELQHLLHCLLEGIRDWQGQLPALCLSLCQLSGHHHNLVALVRLLPDLTKRDRRRWVHPDGTVTVPLAPTVGTGTTLNPPISPQLEVLGRLLALARPDALRRLVATGGQEKPEDLDQEACYLSYSLLLLASNVVGTENPPPKQRVSTGAWWEGHGSRRVSTVSLTPSWLSPQGYLERLCGQLDQHFGRGLQESPYLLFRSQLKSLAALLFVKWQEITPSMPVAPHLSPWHPNCPRGTLTLPVTP</sequence>
<evidence type="ECO:0000256" key="1">
    <source>
        <dbReference type="ARBA" id="ARBA00010311"/>
    </source>
</evidence>
<feature type="region of interest" description="Disordered" evidence="2">
    <location>
        <begin position="305"/>
        <end position="325"/>
    </location>
</feature>
<dbReference type="PANTHER" id="PTHR16046:SF11">
    <property type="entry name" value="PROTEIN FAM178B"/>
    <property type="match status" value="1"/>
</dbReference>
<dbReference type="Ensembl" id="ENSCPGT00000017132.1">
    <property type="protein sequence ID" value="ENSCPGP00000015646.1"/>
    <property type="gene ID" value="ENSCPGG00000011023.1"/>
</dbReference>
<evidence type="ECO:0000259" key="3">
    <source>
        <dbReference type="Pfam" id="PF14816"/>
    </source>
</evidence>
<organism evidence="4 5">
    <name type="scientific">Calidris pygmaea</name>
    <name type="common">Spoon-billed sandpiper</name>
    <dbReference type="NCBI Taxonomy" id="425635"/>
    <lineage>
        <taxon>Eukaryota</taxon>
        <taxon>Metazoa</taxon>
        <taxon>Chordata</taxon>
        <taxon>Craniata</taxon>
        <taxon>Vertebrata</taxon>
        <taxon>Euteleostomi</taxon>
        <taxon>Archelosauria</taxon>
        <taxon>Archosauria</taxon>
        <taxon>Dinosauria</taxon>
        <taxon>Saurischia</taxon>
        <taxon>Theropoda</taxon>
        <taxon>Coelurosauria</taxon>
        <taxon>Aves</taxon>
        <taxon>Neognathae</taxon>
        <taxon>Neoaves</taxon>
        <taxon>Charadriiformes</taxon>
        <taxon>Scolopacidae</taxon>
        <taxon>Calidris</taxon>
    </lineage>
</organism>
<protein>
    <recommendedName>
        <fullName evidence="3">Coiled-coil SMC6 And NSE5 INteracting (CANIN) domain-containing protein</fullName>
    </recommendedName>
</protein>
<evidence type="ECO:0000313" key="5">
    <source>
        <dbReference type="Proteomes" id="UP000694419"/>
    </source>
</evidence>
<proteinExistence type="inferred from homology"/>
<keyword evidence="5" id="KW-1185">Reference proteome</keyword>
<dbReference type="AlphaFoldDB" id="A0A8C3JZN8"/>
<evidence type="ECO:0000256" key="2">
    <source>
        <dbReference type="SAM" id="MobiDB-lite"/>
    </source>
</evidence>
<evidence type="ECO:0000313" key="4">
    <source>
        <dbReference type="Ensembl" id="ENSCPGP00000015646.1"/>
    </source>
</evidence>
<comment type="similarity">
    <text evidence="1">Belongs to the FAM178 family.</text>
</comment>
<feature type="domain" description="Coiled-coil SMC6 And NSE5 INteracting (CANIN)" evidence="3">
    <location>
        <begin position="200"/>
        <end position="287"/>
    </location>
</feature>
<feature type="compositionally biased region" description="Pro residues" evidence="2">
    <location>
        <begin position="308"/>
        <end position="325"/>
    </location>
</feature>
<accession>A0A8C3JZN8</accession>
<reference evidence="4" key="2">
    <citation type="submission" date="2025-09" db="UniProtKB">
        <authorList>
            <consortium name="Ensembl"/>
        </authorList>
    </citation>
    <scope>IDENTIFICATION</scope>
</reference>